<dbReference type="EMBL" id="LR796648">
    <property type="protein sequence ID" value="CAB4157023.1"/>
    <property type="molecule type" value="Genomic_DNA"/>
</dbReference>
<evidence type="ECO:0000313" key="1">
    <source>
        <dbReference type="EMBL" id="CAB4157023.1"/>
    </source>
</evidence>
<name>A0A6J5NDR4_9CAUD</name>
<sequence>MSATIHYLPIRAVGVPPPGLAYADELALRRVAEIAKGESKTATDPKVALAVGYLSTACDAWADGRQFEMCEALDEFALCWMERVR</sequence>
<accession>A0A6J5NDR4</accession>
<proteinExistence type="predicted"/>
<protein>
    <submittedName>
        <fullName evidence="1">Uncharacterized protein</fullName>
    </submittedName>
</protein>
<dbReference type="EMBL" id="LR798343">
    <property type="protein sequence ID" value="CAB5225567.1"/>
    <property type="molecule type" value="Genomic_DNA"/>
</dbReference>
<evidence type="ECO:0000313" key="2">
    <source>
        <dbReference type="EMBL" id="CAB5225567.1"/>
    </source>
</evidence>
<gene>
    <name evidence="1" type="ORF">UFOVP675_51</name>
    <name evidence="2" type="ORF">UFOVP747_48</name>
</gene>
<reference evidence="1" key="1">
    <citation type="submission" date="2020-04" db="EMBL/GenBank/DDBJ databases">
        <authorList>
            <person name="Chiriac C."/>
            <person name="Salcher M."/>
            <person name="Ghai R."/>
            <person name="Kavagutti S V."/>
        </authorList>
    </citation>
    <scope>NUCLEOTIDE SEQUENCE</scope>
</reference>
<organism evidence="1">
    <name type="scientific">uncultured Caudovirales phage</name>
    <dbReference type="NCBI Taxonomy" id="2100421"/>
    <lineage>
        <taxon>Viruses</taxon>
        <taxon>Duplodnaviria</taxon>
        <taxon>Heunggongvirae</taxon>
        <taxon>Uroviricota</taxon>
        <taxon>Caudoviricetes</taxon>
        <taxon>Peduoviridae</taxon>
        <taxon>Maltschvirus</taxon>
        <taxon>Maltschvirus maltsch</taxon>
    </lineage>
</organism>